<keyword evidence="3" id="KW-0812">Transmembrane</keyword>
<dbReference type="PANTHER" id="PTHR16255:SF4">
    <property type="entry name" value="SPORULATION PROTEIN RMD8"/>
    <property type="match status" value="1"/>
</dbReference>
<feature type="compositionally biased region" description="Pro residues" evidence="2">
    <location>
        <begin position="171"/>
        <end position="180"/>
    </location>
</feature>
<feature type="region of interest" description="Disordered" evidence="2">
    <location>
        <begin position="164"/>
        <end position="240"/>
    </location>
</feature>
<keyword evidence="3" id="KW-0472">Membrane</keyword>
<name>A0A4Y9YL86_9AGAM</name>
<protein>
    <recommendedName>
        <fullName evidence="4">DUF155 domain-containing protein</fullName>
    </recommendedName>
</protein>
<comment type="caution">
    <text evidence="5">The sequence shown here is derived from an EMBL/GenBank/DDBJ whole genome shotgun (WGS) entry which is preliminary data.</text>
</comment>
<dbReference type="Pfam" id="PF02582">
    <property type="entry name" value="DUF155"/>
    <property type="match status" value="1"/>
</dbReference>
<dbReference type="AlphaFoldDB" id="A0A4Y9YL86"/>
<proteinExistence type="inferred from homology"/>
<dbReference type="InterPro" id="IPR003734">
    <property type="entry name" value="DUF155"/>
</dbReference>
<sequence length="571" mass="62358">MSRPSVPLPIPPRSARLPSDRQTGPLRRASFSLPKPAIPASGATPAAAAQRTSKSTQKLVLLPSDPQTKPLLPANDDEAHGYETDAGVRVREHKSAAERMSKADRRRAGYRRITAYCVAESFRLKLLASFLKREHNVSPRAYDDALYAFLQMYHLPLLPGYGPDTNIRSSAPPPPPPSQPAEPETDASHPIMSSSLQQVTTDAETETEAEPQTDAEREPKTETETEIELPTEPTSPTQPAAVQLEIPSPYIIPMPGDVLSPPLEPAPLVLPIVATPEVPAPAPNATAEIVFLAYGVVVFFGLSEGEERALIEDLDAAGVVRRRRPEADWEIEECHYVYDSSIAYPRIYNDFFTLKSPSSLLTLSIAHALAQSTLLAHHESFATSILSSPTTLAIPRTLARTGALQLGRTAAMKLTGRLFRLRRDVILGTNVLDVPGMFWEEGEGPRAVYDRVREYFEIGERVQALNERITGANDLLDAIHDHLNNKSMERITWIIIWLIVVAIMVDLGEILARLIVHATTANADSVVTSVSAPVSFAVPAALSNVNISSLSHAEALRLLERVVRGGSELEL</sequence>
<feature type="transmembrane region" description="Helical" evidence="3">
    <location>
        <begin position="491"/>
        <end position="512"/>
    </location>
</feature>
<feature type="domain" description="DUF155" evidence="4">
    <location>
        <begin position="289"/>
        <end position="466"/>
    </location>
</feature>
<evidence type="ECO:0000313" key="5">
    <source>
        <dbReference type="EMBL" id="TFY63326.1"/>
    </source>
</evidence>
<keyword evidence="6" id="KW-1185">Reference proteome</keyword>
<comment type="similarity">
    <text evidence="1">Belongs to the RMD1/sif2 family.</text>
</comment>
<dbReference type="EMBL" id="SEOQ01000421">
    <property type="protein sequence ID" value="TFY63326.1"/>
    <property type="molecule type" value="Genomic_DNA"/>
</dbReference>
<dbReference type="InterPro" id="IPR051624">
    <property type="entry name" value="RMD1/Sad1-interacting"/>
</dbReference>
<feature type="compositionally biased region" description="Basic and acidic residues" evidence="2">
    <location>
        <begin position="214"/>
        <end position="223"/>
    </location>
</feature>
<dbReference type="GO" id="GO:0005739">
    <property type="term" value="C:mitochondrion"/>
    <property type="evidence" value="ECO:0007669"/>
    <property type="project" value="UniProtKB-ARBA"/>
</dbReference>
<gene>
    <name evidence="5" type="ORF">EVG20_g6356</name>
</gene>
<dbReference type="OrthoDB" id="18302at2759"/>
<evidence type="ECO:0000259" key="4">
    <source>
        <dbReference type="Pfam" id="PF02582"/>
    </source>
</evidence>
<organism evidence="5 6">
    <name type="scientific">Dentipellis fragilis</name>
    <dbReference type="NCBI Taxonomy" id="205917"/>
    <lineage>
        <taxon>Eukaryota</taxon>
        <taxon>Fungi</taxon>
        <taxon>Dikarya</taxon>
        <taxon>Basidiomycota</taxon>
        <taxon>Agaricomycotina</taxon>
        <taxon>Agaricomycetes</taxon>
        <taxon>Russulales</taxon>
        <taxon>Hericiaceae</taxon>
        <taxon>Dentipellis</taxon>
    </lineage>
</organism>
<reference evidence="5 6" key="1">
    <citation type="submission" date="2019-02" db="EMBL/GenBank/DDBJ databases">
        <title>Genome sequencing of the rare red list fungi Dentipellis fragilis.</title>
        <authorList>
            <person name="Buettner E."/>
            <person name="Kellner H."/>
        </authorList>
    </citation>
    <scope>NUCLEOTIDE SEQUENCE [LARGE SCALE GENOMIC DNA]</scope>
    <source>
        <strain evidence="5 6">DSM 105465</strain>
    </source>
</reference>
<feature type="compositionally biased region" description="Acidic residues" evidence="2">
    <location>
        <begin position="203"/>
        <end position="213"/>
    </location>
</feature>
<evidence type="ECO:0000256" key="1">
    <source>
        <dbReference type="ARBA" id="ARBA00008306"/>
    </source>
</evidence>
<feature type="compositionally biased region" description="Low complexity" evidence="2">
    <location>
        <begin position="38"/>
        <end position="49"/>
    </location>
</feature>
<dbReference type="PANTHER" id="PTHR16255">
    <property type="entry name" value="REQUIRED FOR MEIOTIC NUCLEAR DIVISION PROTEIN 1 HOMOLOG"/>
    <property type="match status" value="1"/>
</dbReference>
<dbReference type="Proteomes" id="UP000298327">
    <property type="component" value="Unassembled WGS sequence"/>
</dbReference>
<evidence type="ECO:0000256" key="2">
    <source>
        <dbReference type="SAM" id="MobiDB-lite"/>
    </source>
</evidence>
<feature type="compositionally biased region" description="Pro residues" evidence="2">
    <location>
        <begin position="1"/>
        <end position="12"/>
    </location>
</feature>
<keyword evidence="3" id="KW-1133">Transmembrane helix</keyword>
<feature type="region of interest" description="Disordered" evidence="2">
    <location>
        <begin position="1"/>
        <end position="84"/>
    </location>
</feature>
<accession>A0A4Y9YL86</accession>
<evidence type="ECO:0000256" key="3">
    <source>
        <dbReference type="SAM" id="Phobius"/>
    </source>
</evidence>
<evidence type="ECO:0000313" key="6">
    <source>
        <dbReference type="Proteomes" id="UP000298327"/>
    </source>
</evidence>